<dbReference type="PANTHER" id="PTHR30023">
    <property type="entry name" value="D-ALANYL-D-ALANINE CARBOXYPEPTIDASE"/>
    <property type="match status" value="1"/>
</dbReference>
<dbReference type="Gene3D" id="3.40.710.10">
    <property type="entry name" value="DD-peptidase/beta-lactamase superfamily"/>
    <property type="match status" value="1"/>
</dbReference>
<accession>A0A382DVX1</accession>
<keyword evidence="2" id="KW-0378">Hydrolase</keyword>
<feature type="non-terminal residue" evidence="3">
    <location>
        <position position="291"/>
    </location>
</feature>
<dbReference type="InterPro" id="IPR012338">
    <property type="entry name" value="Beta-lactam/transpept-like"/>
</dbReference>
<dbReference type="PANTHER" id="PTHR30023:SF0">
    <property type="entry name" value="PENICILLIN-SENSITIVE CARBOXYPEPTIDASE A"/>
    <property type="match status" value="1"/>
</dbReference>
<dbReference type="GO" id="GO:0006508">
    <property type="term" value="P:proteolysis"/>
    <property type="evidence" value="ECO:0007669"/>
    <property type="project" value="InterPro"/>
</dbReference>
<dbReference type="PROSITE" id="PS51257">
    <property type="entry name" value="PROKAR_LIPOPROTEIN"/>
    <property type="match status" value="1"/>
</dbReference>
<dbReference type="AlphaFoldDB" id="A0A382DVX1"/>
<gene>
    <name evidence="3" type="ORF">METZ01_LOCUS195382</name>
</gene>
<dbReference type="Pfam" id="PF02113">
    <property type="entry name" value="Peptidase_S13"/>
    <property type="match status" value="1"/>
</dbReference>
<comment type="similarity">
    <text evidence="1">Belongs to the peptidase S13 family.</text>
</comment>
<reference evidence="3" key="1">
    <citation type="submission" date="2018-05" db="EMBL/GenBank/DDBJ databases">
        <authorList>
            <person name="Lanie J.A."/>
            <person name="Ng W.-L."/>
            <person name="Kazmierczak K.M."/>
            <person name="Andrzejewski T.M."/>
            <person name="Davidsen T.M."/>
            <person name="Wayne K.J."/>
            <person name="Tettelin H."/>
            <person name="Glass J.I."/>
            <person name="Rusch D."/>
            <person name="Podicherti R."/>
            <person name="Tsui H.-C.T."/>
            <person name="Winkler M.E."/>
        </authorList>
    </citation>
    <scope>NUCLEOTIDE SEQUENCE</scope>
</reference>
<dbReference type="GO" id="GO:0000270">
    <property type="term" value="P:peptidoglycan metabolic process"/>
    <property type="evidence" value="ECO:0007669"/>
    <property type="project" value="TreeGrafter"/>
</dbReference>
<evidence type="ECO:0000313" key="3">
    <source>
        <dbReference type="EMBL" id="SVB42528.1"/>
    </source>
</evidence>
<protein>
    <recommendedName>
        <fullName evidence="4">D-alanyl-D-alanine carboxypeptidase/D-alanyl-D-alanine-endopeptidase</fullName>
    </recommendedName>
</protein>
<dbReference type="SUPFAM" id="SSF56601">
    <property type="entry name" value="beta-lactamase/transpeptidase-like"/>
    <property type="match status" value="1"/>
</dbReference>
<dbReference type="GO" id="GO:0004185">
    <property type="term" value="F:serine-type carboxypeptidase activity"/>
    <property type="evidence" value="ECO:0007669"/>
    <property type="project" value="InterPro"/>
</dbReference>
<dbReference type="EMBL" id="UINC01041366">
    <property type="protein sequence ID" value="SVB42528.1"/>
    <property type="molecule type" value="Genomic_DNA"/>
</dbReference>
<organism evidence="3">
    <name type="scientific">marine metagenome</name>
    <dbReference type="NCBI Taxonomy" id="408172"/>
    <lineage>
        <taxon>unclassified sequences</taxon>
        <taxon>metagenomes</taxon>
        <taxon>ecological metagenomes</taxon>
    </lineage>
</organism>
<evidence type="ECO:0008006" key="4">
    <source>
        <dbReference type="Google" id="ProtNLM"/>
    </source>
</evidence>
<evidence type="ECO:0000256" key="2">
    <source>
        <dbReference type="ARBA" id="ARBA00022801"/>
    </source>
</evidence>
<dbReference type="InterPro" id="IPR000667">
    <property type="entry name" value="Peptidase_S13"/>
</dbReference>
<name>A0A382DVX1_9ZZZZ</name>
<evidence type="ECO:0000256" key="1">
    <source>
        <dbReference type="ARBA" id="ARBA00006096"/>
    </source>
</evidence>
<sequence length="291" mass="32884">MKFSFNILFIILIFGCGNSPTLLNVAGEKKVVNDITALIQDSGLQTNIGMKVVNINSGETLYEWNSQALFNPASNNKLYTCVATITLLDSTFAFKTRVYLDSSSIYLVGGGDPDLRIEHLEEMAQVTSDSIKLFLGRDYYFVNNRKYMRTIDLRKTIDYLILDDSIVDDIPFGHGWMWDEGSSKYVAQLTGLNLNKNCVNFFVTPGKVGKPAIIRTHPVTDYINIENHSLTKKKKIGRSNFKIERDWVNQTNNFIISGGLWASAQTDTVYRNINDPTNFTGSVFTQILREK</sequence>
<proteinExistence type="inferred from homology"/>